<dbReference type="Proteomes" id="UP000586305">
    <property type="component" value="Unassembled WGS sequence"/>
</dbReference>
<comment type="caution">
    <text evidence="2">The sequence shown here is derived from an EMBL/GenBank/DDBJ whole genome shotgun (WGS) entry which is preliminary data.</text>
</comment>
<name>A0A849V895_9GAMM</name>
<evidence type="ECO:0000313" key="2">
    <source>
        <dbReference type="EMBL" id="NOU49065.1"/>
    </source>
</evidence>
<proteinExistence type="predicted"/>
<gene>
    <name evidence="2" type="ORF">HG263_00680</name>
</gene>
<evidence type="ECO:0000313" key="3">
    <source>
        <dbReference type="Proteomes" id="UP000586305"/>
    </source>
</evidence>
<organism evidence="2 3">
    <name type="scientific">Pseudoalteromonas caenipelagi</name>
    <dbReference type="NCBI Taxonomy" id="2726988"/>
    <lineage>
        <taxon>Bacteria</taxon>
        <taxon>Pseudomonadati</taxon>
        <taxon>Pseudomonadota</taxon>
        <taxon>Gammaproteobacteria</taxon>
        <taxon>Alteromonadales</taxon>
        <taxon>Pseudoalteromonadaceae</taxon>
        <taxon>Pseudoalteromonas</taxon>
    </lineage>
</organism>
<dbReference type="AlphaFoldDB" id="A0A849V895"/>
<keyword evidence="3" id="KW-1185">Reference proteome</keyword>
<dbReference type="EMBL" id="JABBPG010000001">
    <property type="protein sequence ID" value="NOU49065.1"/>
    <property type="molecule type" value="Genomic_DNA"/>
</dbReference>
<dbReference type="RefSeq" id="WP_171624167.1">
    <property type="nucleotide sequence ID" value="NZ_JABBPG010000001.1"/>
</dbReference>
<evidence type="ECO:0000256" key="1">
    <source>
        <dbReference type="SAM" id="Phobius"/>
    </source>
</evidence>
<accession>A0A849V895</accession>
<feature type="transmembrane region" description="Helical" evidence="1">
    <location>
        <begin position="25"/>
        <end position="46"/>
    </location>
</feature>
<keyword evidence="1" id="KW-1133">Transmembrane helix</keyword>
<protein>
    <submittedName>
        <fullName evidence="2">Uncharacterized protein</fullName>
    </submittedName>
</protein>
<reference evidence="2 3" key="1">
    <citation type="submission" date="2020-04" db="EMBL/GenBank/DDBJ databases">
        <title>Pseudoalteromonas caenipelagi sp. nov., isolated from a tidal flat.</title>
        <authorList>
            <person name="Park S."/>
            <person name="Yoon J.-H."/>
        </authorList>
    </citation>
    <scope>NUCLEOTIDE SEQUENCE [LARGE SCALE GENOMIC DNA]</scope>
    <source>
        <strain evidence="2 3">JBTF-M23</strain>
    </source>
</reference>
<keyword evidence="1" id="KW-0472">Membrane</keyword>
<keyword evidence="1" id="KW-0812">Transmembrane</keyword>
<sequence>MSKSVSDIYSEIENKKKAKRKKIKLGILAFVVLFIVYKFLTGSVSFTKVYSLSPENLGLQGFFLVRNSINNYRLENDRVKEILKGAGFTYKEFTGLVTIETFVPNDGGYIDLEFTSKNTEVDWEPIYQAITQDIVDKAIANKQINAD</sequence>